<reference evidence="3 4" key="1">
    <citation type="submission" date="2021-07" db="EMBL/GenBank/DDBJ databases">
        <title>Genome data of Colletotrichum spaethianum.</title>
        <authorList>
            <person name="Utami Y.D."/>
            <person name="Hiruma K."/>
        </authorList>
    </citation>
    <scope>NUCLEOTIDE SEQUENCE [LARGE SCALE GENOMIC DNA]</scope>
    <source>
        <strain evidence="3 4">MAFF 242679</strain>
    </source>
</reference>
<evidence type="ECO:0000256" key="1">
    <source>
        <dbReference type="SAM" id="MobiDB-lite"/>
    </source>
</evidence>
<dbReference type="Gene3D" id="3.10.450.50">
    <property type="match status" value="1"/>
</dbReference>
<evidence type="ECO:0000313" key="4">
    <source>
        <dbReference type="Proteomes" id="UP001055172"/>
    </source>
</evidence>
<dbReference type="SUPFAM" id="SSF54427">
    <property type="entry name" value="NTF2-like"/>
    <property type="match status" value="1"/>
</dbReference>
<comment type="caution">
    <text evidence="3">The sequence shown here is derived from an EMBL/GenBank/DDBJ whole genome shotgun (WGS) entry which is preliminary data.</text>
</comment>
<evidence type="ECO:0000313" key="3">
    <source>
        <dbReference type="EMBL" id="GJC88302.1"/>
    </source>
</evidence>
<organism evidence="3 4">
    <name type="scientific">Colletotrichum liriopes</name>
    <dbReference type="NCBI Taxonomy" id="708192"/>
    <lineage>
        <taxon>Eukaryota</taxon>
        <taxon>Fungi</taxon>
        <taxon>Dikarya</taxon>
        <taxon>Ascomycota</taxon>
        <taxon>Pezizomycotina</taxon>
        <taxon>Sordariomycetes</taxon>
        <taxon>Hypocreomycetidae</taxon>
        <taxon>Glomerellales</taxon>
        <taxon>Glomerellaceae</taxon>
        <taxon>Colletotrichum</taxon>
        <taxon>Colletotrichum spaethianum species complex</taxon>
    </lineage>
</organism>
<dbReference type="AlphaFoldDB" id="A0AA37LXI0"/>
<sequence length="131" mass="13722">MTYDAQAYLLDRANIHDTITKLCHAYDTASPTTLASEVYAPEIGLDYAAFFGADGPTSAKGPEWSRSVIDVLRPMTATQHLLAGVVADLPQPAPPPPRARRPPGRRGRTRAGPSPTSSPPSSARASAAAAA</sequence>
<dbReference type="Proteomes" id="UP001055172">
    <property type="component" value="Unassembled WGS sequence"/>
</dbReference>
<evidence type="ECO:0000259" key="2">
    <source>
        <dbReference type="Pfam" id="PF13577"/>
    </source>
</evidence>
<dbReference type="EMBL" id="BPPX01000032">
    <property type="protein sequence ID" value="GJC88302.1"/>
    <property type="molecule type" value="Genomic_DNA"/>
</dbReference>
<feature type="compositionally biased region" description="Low complexity" evidence="1">
    <location>
        <begin position="110"/>
        <end position="131"/>
    </location>
</feature>
<name>A0AA37LXI0_9PEZI</name>
<keyword evidence="4" id="KW-1185">Reference proteome</keyword>
<feature type="compositionally biased region" description="Basic residues" evidence="1">
    <location>
        <begin position="98"/>
        <end position="109"/>
    </location>
</feature>
<feature type="domain" description="SnoaL-like" evidence="2">
    <location>
        <begin position="8"/>
        <end position="89"/>
    </location>
</feature>
<dbReference type="InterPro" id="IPR032710">
    <property type="entry name" value="NTF2-like_dom_sf"/>
</dbReference>
<dbReference type="Pfam" id="PF13577">
    <property type="entry name" value="SnoaL_4"/>
    <property type="match status" value="1"/>
</dbReference>
<feature type="region of interest" description="Disordered" evidence="1">
    <location>
        <begin position="86"/>
        <end position="131"/>
    </location>
</feature>
<protein>
    <recommendedName>
        <fullName evidence="2">SnoaL-like domain-containing protein</fullName>
    </recommendedName>
</protein>
<accession>A0AA37LXI0</accession>
<proteinExistence type="predicted"/>
<dbReference type="InterPro" id="IPR037401">
    <property type="entry name" value="SnoaL-like"/>
</dbReference>
<gene>
    <name evidence="3" type="ORF">ColLi_11140</name>
</gene>